<sequence>MDTIVRIVQVVGTIITVLGLTWGLTGAYDYFGGRRSRDTTRQDQGLESIISGGAMAIISGGLTTAIVAALNAISF</sequence>
<feature type="transmembrane region" description="Helical" evidence="1">
    <location>
        <begin position="49"/>
        <end position="73"/>
    </location>
</feature>
<proteinExistence type="predicted"/>
<gene>
    <name evidence="2" type="ORF">ERS132442_01111</name>
</gene>
<keyword evidence="1" id="KW-0472">Membrane</keyword>
<keyword evidence="1" id="KW-0812">Transmembrane</keyword>
<name>A0A0Z8KF81_STRSU</name>
<dbReference type="EMBL" id="FIIE01000008">
    <property type="protein sequence ID" value="CYV71168.1"/>
    <property type="molecule type" value="Genomic_DNA"/>
</dbReference>
<feature type="transmembrane region" description="Helical" evidence="1">
    <location>
        <begin position="6"/>
        <end position="28"/>
    </location>
</feature>
<dbReference type="AlphaFoldDB" id="A0A0Z8KF81"/>
<dbReference type="Proteomes" id="UP000070960">
    <property type="component" value="Unassembled WGS sequence"/>
</dbReference>
<evidence type="ECO:0000256" key="1">
    <source>
        <dbReference type="SAM" id="Phobius"/>
    </source>
</evidence>
<dbReference type="RefSeq" id="WP_044763747.1">
    <property type="nucleotide sequence ID" value="NZ_CECW01000008.1"/>
</dbReference>
<evidence type="ECO:0000313" key="3">
    <source>
        <dbReference type="Proteomes" id="UP000070960"/>
    </source>
</evidence>
<accession>A0A0Z8KF81</accession>
<reference evidence="2 3" key="1">
    <citation type="submission" date="2016-02" db="EMBL/GenBank/DDBJ databases">
        <authorList>
            <consortium name="Pathogen Informatics"/>
        </authorList>
    </citation>
    <scope>NUCLEOTIDE SEQUENCE [LARGE SCALE GENOMIC DNA]</scope>
    <source>
        <strain evidence="2 3">LSS80</strain>
    </source>
</reference>
<evidence type="ECO:0000313" key="2">
    <source>
        <dbReference type="EMBL" id="CYV71168.1"/>
    </source>
</evidence>
<keyword evidence="1" id="KW-1133">Transmembrane helix</keyword>
<protein>
    <submittedName>
        <fullName evidence="2">Uncharacterized protein</fullName>
    </submittedName>
</protein>
<organism evidence="2 3">
    <name type="scientific">Streptococcus suis</name>
    <dbReference type="NCBI Taxonomy" id="1307"/>
    <lineage>
        <taxon>Bacteria</taxon>
        <taxon>Bacillati</taxon>
        <taxon>Bacillota</taxon>
        <taxon>Bacilli</taxon>
        <taxon>Lactobacillales</taxon>
        <taxon>Streptococcaceae</taxon>
        <taxon>Streptococcus</taxon>
    </lineage>
</organism>